<dbReference type="PANTHER" id="PTHR11528">
    <property type="entry name" value="HEAT SHOCK PROTEIN 90 FAMILY MEMBER"/>
    <property type="match status" value="1"/>
</dbReference>
<dbReference type="InterPro" id="IPR020575">
    <property type="entry name" value="Hsp90_N"/>
</dbReference>
<dbReference type="AlphaFoldDB" id="A0A8X6FMM9"/>
<dbReference type="Gene3D" id="3.30.565.10">
    <property type="entry name" value="Histidine kinase-like ATPase, C-terminal domain"/>
    <property type="match status" value="1"/>
</dbReference>
<comment type="caution">
    <text evidence="5">The sequence shown here is derived from an EMBL/GenBank/DDBJ whole genome shotgun (WGS) entry which is preliminary data.</text>
</comment>
<reference evidence="5" key="1">
    <citation type="submission" date="2020-07" db="EMBL/GenBank/DDBJ databases">
        <title>Multicomponent nature underlies the extraordinary mechanical properties of spider dragline silk.</title>
        <authorList>
            <person name="Kono N."/>
            <person name="Nakamura H."/>
            <person name="Mori M."/>
            <person name="Yoshida Y."/>
            <person name="Ohtoshi R."/>
            <person name="Malay A.D."/>
            <person name="Moran D.A.P."/>
            <person name="Tomita M."/>
            <person name="Numata K."/>
            <person name="Arakawa K."/>
        </authorList>
    </citation>
    <scope>NUCLEOTIDE SEQUENCE</scope>
</reference>
<proteinExistence type="inferred from homology"/>
<keyword evidence="3" id="KW-0067">ATP-binding</keyword>
<dbReference type="InterPro" id="IPR001404">
    <property type="entry name" value="Hsp90_fam"/>
</dbReference>
<accession>A0A8X6FMM9</accession>
<protein>
    <submittedName>
        <fullName evidence="5">Heat shock protein 75 kDa, mitochondrial</fullName>
    </submittedName>
</protein>
<dbReference type="PRINTS" id="PR00775">
    <property type="entry name" value="HEATSHOCK90"/>
</dbReference>
<dbReference type="EMBL" id="BMAO01012777">
    <property type="protein sequence ID" value="GFQ83892.1"/>
    <property type="molecule type" value="Genomic_DNA"/>
</dbReference>
<keyword evidence="6" id="KW-1185">Reference proteome</keyword>
<keyword evidence="2" id="KW-0547">Nucleotide-binding</keyword>
<evidence type="ECO:0000256" key="2">
    <source>
        <dbReference type="ARBA" id="ARBA00022741"/>
    </source>
</evidence>
<dbReference type="GO" id="GO:0051082">
    <property type="term" value="F:unfolded protein binding"/>
    <property type="evidence" value="ECO:0007669"/>
    <property type="project" value="InterPro"/>
</dbReference>
<dbReference type="GO" id="GO:0140662">
    <property type="term" value="F:ATP-dependent protein folding chaperone"/>
    <property type="evidence" value="ECO:0007669"/>
    <property type="project" value="InterPro"/>
</dbReference>
<dbReference type="GO" id="GO:0005524">
    <property type="term" value="F:ATP binding"/>
    <property type="evidence" value="ECO:0007669"/>
    <property type="project" value="UniProtKB-KW"/>
</dbReference>
<name>A0A8X6FMM9_TRICU</name>
<comment type="similarity">
    <text evidence="1">Belongs to the heat shock protein 90 family.</text>
</comment>
<dbReference type="OrthoDB" id="28737at2759"/>
<evidence type="ECO:0000256" key="4">
    <source>
        <dbReference type="ARBA" id="ARBA00023186"/>
    </source>
</evidence>
<dbReference type="GO" id="GO:0016887">
    <property type="term" value="F:ATP hydrolysis activity"/>
    <property type="evidence" value="ECO:0007669"/>
    <property type="project" value="InterPro"/>
</dbReference>
<evidence type="ECO:0000256" key="1">
    <source>
        <dbReference type="ARBA" id="ARBA00008239"/>
    </source>
</evidence>
<dbReference type="Proteomes" id="UP000887116">
    <property type="component" value="Unassembled WGS sequence"/>
</dbReference>
<gene>
    <name evidence="5" type="primary">TRAP1</name>
    <name evidence="5" type="ORF">TNCT_669901</name>
</gene>
<keyword evidence="4" id="KW-0143">Chaperone</keyword>
<evidence type="ECO:0000256" key="3">
    <source>
        <dbReference type="ARBA" id="ARBA00022840"/>
    </source>
</evidence>
<dbReference type="SUPFAM" id="SSF55874">
    <property type="entry name" value="ATPase domain of HSP90 chaperone/DNA topoisomerase II/histidine kinase"/>
    <property type="match status" value="1"/>
</dbReference>
<evidence type="ECO:0000313" key="5">
    <source>
        <dbReference type="EMBL" id="GFQ83892.1"/>
    </source>
</evidence>
<dbReference type="InterPro" id="IPR036890">
    <property type="entry name" value="HATPase_C_sf"/>
</dbReference>
<organism evidence="5 6">
    <name type="scientific">Trichonephila clavata</name>
    <name type="common">Joro spider</name>
    <name type="synonym">Nephila clavata</name>
    <dbReference type="NCBI Taxonomy" id="2740835"/>
    <lineage>
        <taxon>Eukaryota</taxon>
        <taxon>Metazoa</taxon>
        <taxon>Ecdysozoa</taxon>
        <taxon>Arthropoda</taxon>
        <taxon>Chelicerata</taxon>
        <taxon>Arachnida</taxon>
        <taxon>Araneae</taxon>
        <taxon>Araneomorphae</taxon>
        <taxon>Entelegynae</taxon>
        <taxon>Araneoidea</taxon>
        <taxon>Nephilidae</taxon>
        <taxon>Trichonephila</taxon>
    </lineage>
</organism>
<evidence type="ECO:0000313" key="6">
    <source>
        <dbReference type="Proteomes" id="UP000887116"/>
    </source>
</evidence>
<sequence>MCLCSVVLLPPNCRTAVRTGTPTFKTASAAAVILSALGPRLHCQRNIQTCSYLLSQQEPIVDPDYHSIIKDTEKSQGDAEKLEFQAETRMLLDIVAKSLYSDKEVFVRELISNASDALEKLRHAQLSSAVSDVSLDSPHEIHIATDKQARTFTIQVMYVLNFYVI</sequence>
<keyword evidence="5" id="KW-0346">Stress response</keyword>